<comment type="caution">
    <text evidence="1">The sequence shown here is derived from an EMBL/GenBank/DDBJ whole genome shotgun (WGS) entry which is preliminary data.</text>
</comment>
<dbReference type="Proteomes" id="UP000177579">
    <property type="component" value="Unassembled WGS sequence"/>
</dbReference>
<evidence type="ECO:0000313" key="1">
    <source>
        <dbReference type="EMBL" id="OGF41027.1"/>
    </source>
</evidence>
<proteinExistence type="predicted"/>
<evidence type="ECO:0000313" key="2">
    <source>
        <dbReference type="Proteomes" id="UP000177579"/>
    </source>
</evidence>
<sequence length="295" mass="34112">MEKGLENLYSNRQEEISSKNNIFNQAVRYLEKNAIDPDRFVGIYGRDMVMADKAEAKKLKAQMLKNGKAPEGLKLATVLESLVTEHISKSSWFGENTDAKPAAPFDDCKNGIDTLTIFRKEGGFEKYMGLVMDATFNPSYQLCGKFNKIRGEIVRGDLGKMKYFESGKIRGQMTHIPKVIVGVEEKTIEELGKLKSMGKEDDIANHPIQLQILEEIEMQLRVFAEYTEKQPNDTYYKKSEHDIRGELVQIYKDFHEIIKEVLKERRVKIKDTGKRDEMFQRIKEETEKILTRDRN</sequence>
<organism evidence="1 2">
    <name type="scientific">Candidatus Falkowbacteria bacterium RIFOXYD2_FULL_34_120</name>
    <dbReference type="NCBI Taxonomy" id="1798007"/>
    <lineage>
        <taxon>Bacteria</taxon>
        <taxon>Candidatus Falkowiibacteriota</taxon>
    </lineage>
</organism>
<dbReference type="AlphaFoldDB" id="A0A1F5TQ99"/>
<protein>
    <submittedName>
        <fullName evidence="1">Uncharacterized protein</fullName>
    </submittedName>
</protein>
<dbReference type="EMBL" id="MFGO01000015">
    <property type="protein sequence ID" value="OGF41027.1"/>
    <property type="molecule type" value="Genomic_DNA"/>
</dbReference>
<reference evidence="1 2" key="1">
    <citation type="journal article" date="2016" name="Nat. Commun.">
        <title>Thousands of microbial genomes shed light on interconnected biogeochemical processes in an aquifer system.</title>
        <authorList>
            <person name="Anantharaman K."/>
            <person name="Brown C.T."/>
            <person name="Hug L.A."/>
            <person name="Sharon I."/>
            <person name="Castelle C.J."/>
            <person name="Probst A.J."/>
            <person name="Thomas B.C."/>
            <person name="Singh A."/>
            <person name="Wilkins M.J."/>
            <person name="Karaoz U."/>
            <person name="Brodie E.L."/>
            <person name="Williams K.H."/>
            <person name="Hubbard S.S."/>
            <person name="Banfield J.F."/>
        </authorList>
    </citation>
    <scope>NUCLEOTIDE SEQUENCE [LARGE SCALE GENOMIC DNA]</scope>
</reference>
<accession>A0A1F5TQ99</accession>
<gene>
    <name evidence="1" type="ORF">A2531_03680</name>
</gene>
<name>A0A1F5TQ99_9BACT</name>